<keyword evidence="3" id="KW-1185">Reference proteome</keyword>
<dbReference type="AlphaFoldDB" id="A0A364V7B5"/>
<sequence length="245" mass="24964">MQPPAPSSAVAMPSPSLGGGAQAAARRSSAEYPRFAAGPNTTEGFAQNVYDTFIQQWVSTGNANQTVVATSPSTSKTYTMSCSGGATVHCVGGNDAHVYIYSDAGGGGSAPSGGAAGGGAPAPGTSGGSGATGNYTFTGTVRAMSMQEFKASYQPEYPNQFAPGERVVFLQLDAPATVTAKNGGDNGSRESTTRELFLDYGQAPLRSQYANRNGEHVSITVDLSQCRWPSDTRPPLGSLGCAGVS</sequence>
<accession>A0A364V7B5</accession>
<evidence type="ECO:0000313" key="3">
    <source>
        <dbReference type="Proteomes" id="UP000251577"/>
    </source>
</evidence>
<name>A0A364V7B5_9CORY</name>
<evidence type="ECO:0000313" key="2">
    <source>
        <dbReference type="EMBL" id="RAV32529.1"/>
    </source>
</evidence>
<gene>
    <name evidence="2" type="ORF">DLJ54_03040</name>
</gene>
<reference evidence="2 3" key="1">
    <citation type="journal article" date="2018" name="Syst. Appl. Microbiol.">
        <title>Corynebacterium heidelbergense sp. nov., isolated from the preen glands of Egyptian geese (Alopochen aegyptiacus).</title>
        <authorList>
            <person name="Braun M.S."/>
            <person name="Wang E."/>
            <person name="Zimmermann S."/>
            <person name="Wink M."/>
        </authorList>
    </citation>
    <scope>NUCLEOTIDE SEQUENCE [LARGE SCALE GENOMIC DNA]</scope>
    <source>
        <strain evidence="2 3">647</strain>
    </source>
</reference>
<dbReference type="Proteomes" id="UP000251577">
    <property type="component" value="Unassembled WGS sequence"/>
</dbReference>
<proteinExistence type="predicted"/>
<evidence type="ECO:0000256" key="1">
    <source>
        <dbReference type="SAM" id="MobiDB-lite"/>
    </source>
</evidence>
<dbReference type="EMBL" id="QHCV01000019">
    <property type="protein sequence ID" value="RAV32529.1"/>
    <property type="molecule type" value="Genomic_DNA"/>
</dbReference>
<protein>
    <submittedName>
        <fullName evidence="2">Uncharacterized protein</fullName>
    </submittedName>
</protein>
<comment type="caution">
    <text evidence="2">The sequence shown here is derived from an EMBL/GenBank/DDBJ whole genome shotgun (WGS) entry which is preliminary data.</text>
</comment>
<feature type="compositionally biased region" description="Low complexity" evidence="1">
    <location>
        <begin position="7"/>
        <end position="27"/>
    </location>
</feature>
<organism evidence="2 3">
    <name type="scientific">Corynebacterium heidelbergense</name>
    <dbReference type="NCBI Taxonomy" id="2055947"/>
    <lineage>
        <taxon>Bacteria</taxon>
        <taxon>Bacillati</taxon>
        <taxon>Actinomycetota</taxon>
        <taxon>Actinomycetes</taxon>
        <taxon>Mycobacteriales</taxon>
        <taxon>Corynebacteriaceae</taxon>
        <taxon>Corynebacterium</taxon>
    </lineage>
</organism>
<feature type="region of interest" description="Disordered" evidence="1">
    <location>
        <begin position="1"/>
        <end position="36"/>
    </location>
</feature>
<feature type="region of interest" description="Disordered" evidence="1">
    <location>
        <begin position="110"/>
        <end position="131"/>
    </location>
</feature>